<dbReference type="EMBL" id="CP022530">
    <property type="protein sequence ID" value="ASP39997.1"/>
    <property type="molecule type" value="Genomic_DNA"/>
</dbReference>
<dbReference type="OrthoDB" id="6114120at2"/>
<sequence>MISRAAPVVWLLAALLAGCSGNSTSSSGGNAKPLNSANGYAGASNISSAQLFAVPLNSQGQPLQEQDDAGNPILAGFKASTAPTAYFEVSTDGDNSGQPYVMILRSDDNTKQRCELVSGCAGTAYLGELGFSEEEPLELRAGVGRIANGMRINVNWLTHLASAVAYTHYIDDQTPGLDQPNTPTAGVYSPYRIEYGNLWVSRLFDLPDVIATRPLAPSQLFQSTDMNSAALTQSIAHGAVVAAAQQLAMEQQLSVPQWLNQVIDQLLQDGGQLPQKDEDPTRLSRFDIYQAAHQLLADNIDYLRSVQAQLPTEVDSALTLLAQHRDAQQSDAMTQVAVSSEDVGLWLDQLANAKLFIKDLNQRLVNFAGDDANTCGREGAAADCLPSFVDPQYADRVAAYYDRIEEVYDGLSPTFASTREQLLSLSQDYIACLNGQCPALPAGTSYDGAAQALRVQSEGHDLTLTFAPVLLDVAGEGDDSYFAFDIFIDGTLQAAGQTLRFNPVTVTNSAGEQEQRLNRLRLVFDEDEDGRALPAYPSLDGDYCEQMPCRDALGYTFDWPEVRLGYEEQSLRLVFDASLIGVKDPLKPELRYHYNVTTASLGLLVQGPVKGTVVEQGEEVELRDQMELTLTGKASGAPDYYSDSVWPELDDFFVARPEADVPTIEPNLFRIRVGDDTAEIDGQQRPLQYMTVYTQGIGTNRFELFSVDGQQNLRKCLVGDNDEILSCPDRTEVDGDVSFQSIVDDGQLSSFVMPSRGIYQIQYDQAQHGALVSGFDQPLDGKLVAANAQGIDSLAALLAHELVDGAGDNVSRAPLGIVRLNLTRKQADVWEAAVSAGYDYDYLVDILPTGERAQSLYLSYLTRLSSATRDDQDITVATELGALVVFRGGVTLLGNADGESIGVSIASRVEYERDDNADEATGACGLINRSELLAKDCDAVAYISYRNVLLGVIREEQNGVYVARFADGEFLVLGG</sequence>
<evidence type="ECO:0000256" key="1">
    <source>
        <dbReference type="SAM" id="SignalP"/>
    </source>
</evidence>
<dbReference type="PROSITE" id="PS51257">
    <property type="entry name" value="PROKAR_LIPOPROTEIN"/>
    <property type="match status" value="1"/>
</dbReference>
<keyword evidence="1" id="KW-0732">Signal</keyword>
<evidence type="ECO:0000313" key="3">
    <source>
        <dbReference type="Proteomes" id="UP000202440"/>
    </source>
</evidence>
<dbReference type="Proteomes" id="UP000202440">
    <property type="component" value="Chromosome"/>
</dbReference>
<dbReference type="RefSeq" id="WP_094061171.1">
    <property type="nucleotide sequence ID" value="NZ_CP022530.1"/>
</dbReference>
<dbReference type="AlphaFoldDB" id="A0A222FLU8"/>
<evidence type="ECO:0000313" key="2">
    <source>
        <dbReference type="EMBL" id="ASP39997.1"/>
    </source>
</evidence>
<organism evidence="2 3">
    <name type="scientific">Bacterioplanes sanyensis</name>
    <dbReference type="NCBI Taxonomy" id="1249553"/>
    <lineage>
        <taxon>Bacteria</taxon>
        <taxon>Pseudomonadati</taxon>
        <taxon>Pseudomonadota</taxon>
        <taxon>Gammaproteobacteria</taxon>
        <taxon>Oceanospirillales</taxon>
        <taxon>Oceanospirillaceae</taxon>
        <taxon>Bacterioplanes</taxon>
    </lineage>
</organism>
<feature type="chain" id="PRO_5012804450" evidence="1">
    <location>
        <begin position="26"/>
        <end position="975"/>
    </location>
</feature>
<proteinExistence type="predicted"/>
<name>A0A222FLU8_9GAMM</name>
<accession>A0A222FLU8</accession>
<protein>
    <submittedName>
        <fullName evidence="2">Uncharacterized protein</fullName>
    </submittedName>
</protein>
<dbReference type="KEGG" id="bsan:CHH28_15525"/>
<gene>
    <name evidence="2" type="ORF">CHH28_15525</name>
</gene>
<feature type="signal peptide" evidence="1">
    <location>
        <begin position="1"/>
        <end position="25"/>
    </location>
</feature>
<reference evidence="2 3" key="1">
    <citation type="submission" date="2017-07" db="EMBL/GenBank/DDBJ databases">
        <title>Annotated genome sequence of Bacterioplanes sanyensis isolated from Red Sea.</title>
        <authorList>
            <person name="Rehman Z.U."/>
        </authorList>
    </citation>
    <scope>NUCLEOTIDE SEQUENCE [LARGE SCALE GENOMIC DNA]</scope>
    <source>
        <strain evidence="2 3">NV9</strain>
    </source>
</reference>
<keyword evidence="3" id="KW-1185">Reference proteome</keyword>